<keyword evidence="9 12" id="KW-1133">Transmembrane helix</keyword>
<dbReference type="Gene3D" id="3.30.565.10">
    <property type="entry name" value="Histidine kinase-like ATPase, C-terminal domain"/>
    <property type="match status" value="1"/>
</dbReference>
<dbReference type="CDD" id="cd00075">
    <property type="entry name" value="HATPase"/>
    <property type="match status" value="1"/>
</dbReference>
<evidence type="ECO:0000256" key="5">
    <source>
        <dbReference type="ARBA" id="ARBA00022553"/>
    </source>
</evidence>
<dbReference type="InterPro" id="IPR003594">
    <property type="entry name" value="HATPase_dom"/>
</dbReference>
<evidence type="ECO:0000256" key="6">
    <source>
        <dbReference type="ARBA" id="ARBA00022679"/>
    </source>
</evidence>
<evidence type="ECO:0000256" key="4">
    <source>
        <dbReference type="ARBA" id="ARBA00012438"/>
    </source>
</evidence>
<accession>E3J679</accession>
<dbReference type="Gene3D" id="6.10.340.10">
    <property type="match status" value="1"/>
</dbReference>
<gene>
    <name evidence="15" type="ordered locus">FraEuI1c_1441</name>
</gene>
<dbReference type="PANTHER" id="PTHR45436:SF15">
    <property type="entry name" value="SENSOR HISTIDINE KINASE CUSS"/>
    <property type="match status" value="1"/>
</dbReference>
<dbReference type="InterPro" id="IPR005467">
    <property type="entry name" value="His_kinase_dom"/>
</dbReference>
<feature type="transmembrane region" description="Helical" evidence="12">
    <location>
        <begin position="80"/>
        <end position="103"/>
    </location>
</feature>
<dbReference type="Proteomes" id="UP000002484">
    <property type="component" value="Chromosome"/>
</dbReference>
<keyword evidence="10" id="KW-0902">Two-component regulatory system</keyword>
<feature type="domain" description="HAMP" evidence="14">
    <location>
        <begin position="104"/>
        <end position="157"/>
    </location>
</feature>
<dbReference type="eggNOG" id="COG0642">
    <property type="taxonomic scope" value="Bacteria"/>
</dbReference>
<feature type="domain" description="Histidine kinase" evidence="13">
    <location>
        <begin position="165"/>
        <end position="379"/>
    </location>
</feature>
<dbReference type="Gene3D" id="1.10.287.130">
    <property type="match status" value="1"/>
</dbReference>
<evidence type="ECO:0000256" key="3">
    <source>
        <dbReference type="ARBA" id="ARBA00004236"/>
    </source>
</evidence>
<dbReference type="InterPro" id="IPR003660">
    <property type="entry name" value="HAMP_dom"/>
</dbReference>
<dbReference type="STRING" id="298654.FraEuI1c_1441"/>
<comment type="catalytic activity">
    <reaction evidence="1">
        <text>ATP + protein L-histidine = ADP + protein N-phospho-L-histidine.</text>
        <dbReference type="EC" id="2.7.13.3"/>
    </reaction>
</comment>
<organism evidence="15 16">
    <name type="scientific">Pseudofrankia inefficax (strain DSM 45817 / CECT 9037 / DDB 130130 / EuI1c)</name>
    <name type="common">Frankia inefficax</name>
    <dbReference type="NCBI Taxonomy" id="298654"/>
    <lineage>
        <taxon>Bacteria</taxon>
        <taxon>Bacillati</taxon>
        <taxon>Actinomycetota</taxon>
        <taxon>Actinomycetes</taxon>
        <taxon>Frankiales</taxon>
        <taxon>Frankiaceae</taxon>
        <taxon>Pseudofrankia</taxon>
    </lineage>
</organism>
<dbReference type="RefSeq" id="WP_013422626.1">
    <property type="nucleotide sequence ID" value="NC_014666.1"/>
</dbReference>
<evidence type="ECO:0000313" key="15">
    <source>
        <dbReference type="EMBL" id="ADP79506.1"/>
    </source>
</evidence>
<dbReference type="Pfam" id="PF02518">
    <property type="entry name" value="HATPase_c"/>
    <property type="match status" value="1"/>
</dbReference>
<evidence type="ECO:0000256" key="11">
    <source>
        <dbReference type="ARBA" id="ARBA00023136"/>
    </source>
</evidence>
<evidence type="ECO:0000256" key="12">
    <source>
        <dbReference type="SAM" id="Phobius"/>
    </source>
</evidence>
<dbReference type="AlphaFoldDB" id="E3J679"/>
<dbReference type="InterPro" id="IPR050428">
    <property type="entry name" value="TCS_sensor_his_kinase"/>
</dbReference>
<evidence type="ECO:0000259" key="14">
    <source>
        <dbReference type="PROSITE" id="PS50885"/>
    </source>
</evidence>
<reference evidence="15 16" key="1">
    <citation type="submission" date="2010-10" db="EMBL/GenBank/DDBJ databases">
        <title>Complete sequence of Frankia sp. EuI1c.</title>
        <authorList>
            <consortium name="US DOE Joint Genome Institute"/>
            <person name="Lucas S."/>
            <person name="Copeland A."/>
            <person name="Lapidus A."/>
            <person name="Cheng J.-F."/>
            <person name="Bruce D."/>
            <person name="Goodwin L."/>
            <person name="Pitluck S."/>
            <person name="Chertkov O."/>
            <person name="Detter J.C."/>
            <person name="Han C."/>
            <person name="Tapia R."/>
            <person name="Land M."/>
            <person name="Hauser L."/>
            <person name="Jeffries C."/>
            <person name="Kyrpides N."/>
            <person name="Ivanova N."/>
            <person name="Mikhailova N."/>
            <person name="Beauchemin N."/>
            <person name="Sen A."/>
            <person name="Sur S.A."/>
            <person name="Gtari M."/>
            <person name="Wall L."/>
            <person name="Tisa L."/>
            <person name="Woyke T."/>
        </authorList>
    </citation>
    <scope>NUCLEOTIDE SEQUENCE [LARGE SCALE GENOMIC DNA]</scope>
    <source>
        <strain evidence="16">DSM 45817 / CECT 9037 / EuI1c</strain>
    </source>
</reference>
<dbReference type="EC" id="2.7.13.3" evidence="4"/>
<keyword evidence="6" id="KW-0808">Transferase</keyword>
<dbReference type="Pfam" id="PF00672">
    <property type="entry name" value="HAMP"/>
    <property type="match status" value="1"/>
</dbReference>
<dbReference type="SMART" id="SM00388">
    <property type="entry name" value="HisKA"/>
    <property type="match status" value="1"/>
</dbReference>
<evidence type="ECO:0000256" key="8">
    <source>
        <dbReference type="ARBA" id="ARBA00022777"/>
    </source>
</evidence>
<dbReference type="SUPFAM" id="SSF47384">
    <property type="entry name" value="Homodimeric domain of signal transducing histidine kinase"/>
    <property type="match status" value="1"/>
</dbReference>
<dbReference type="EMBL" id="CP002299">
    <property type="protein sequence ID" value="ADP79506.1"/>
    <property type="molecule type" value="Genomic_DNA"/>
</dbReference>
<dbReference type="InterPro" id="IPR036890">
    <property type="entry name" value="HATPase_C_sf"/>
</dbReference>
<evidence type="ECO:0000256" key="2">
    <source>
        <dbReference type="ARBA" id="ARBA00004141"/>
    </source>
</evidence>
<dbReference type="InParanoid" id="E3J679"/>
<dbReference type="CDD" id="cd00082">
    <property type="entry name" value="HisKA"/>
    <property type="match status" value="1"/>
</dbReference>
<evidence type="ECO:0000256" key="9">
    <source>
        <dbReference type="ARBA" id="ARBA00022989"/>
    </source>
</evidence>
<evidence type="ECO:0000256" key="1">
    <source>
        <dbReference type="ARBA" id="ARBA00000085"/>
    </source>
</evidence>
<dbReference type="CDD" id="cd06225">
    <property type="entry name" value="HAMP"/>
    <property type="match status" value="1"/>
</dbReference>
<evidence type="ECO:0000259" key="13">
    <source>
        <dbReference type="PROSITE" id="PS50109"/>
    </source>
</evidence>
<dbReference type="SUPFAM" id="SSF158472">
    <property type="entry name" value="HAMP domain-like"/>
    <property type="match status" value="1"/>
</dbReference>
<protein>
    <recommendedName>
        <fullName evidence="4">histidine kinase</fullName>
        <ecNumber evidence="4">2.7.13.3</ecNumber>
    </recommendedName>
</protein>
<sequence length="391" mass="42162">MRLTAFYGGLFLLAGVVLLTITNILVNHTTGDVVYSARPADRFQPASPDGRSARSDHLPMDARQLHAELGRLHARDVHQFLVQSGVALAITAVACIALGYVLASRALRPVRTITAQARTISAHNLHKRVKVEGPADELKLLGDTFDELLDRLEQAFDAQRQFIANVSHELRSPLARQRAITEVALGDAEANAATLRAAHERVLVAEVQQERLIDALLALARGQASVQHPRPVDLADITARVLDARRDEASRRGLKISTSLDHAETTGDPRLVERLATNLIDNAIRHNQAGGRVDIRTSTHSGSAHLDVANTGPVVPAAAVERIFQPFRRLDPDRTHSGDGLGLGLSIVQAIANSHGAAITTSVRPEGGLHIRISFTPIADTEPNRASTVTS</sequence>
<keyword evidence="8 15" id="KW-0418">Kinase</keyword>
<dbReference type="SMART" id="SM00387">
    <property type="entry name" value="HATPase_c"/>
    <property type="match status" value="1"/>
</dbReference>
<evidence type="ECO:0000256" key="7">
    <source>
        <dbReference type="ARBA" id="ARBA00022692"/>
    </source>
</evidence>
<dbReference type="InterPro" id="IPR003661">
    <property type="entry name" value="HisK_dim/P_dom"/>
</dbReference>
<name>E3J679_PSEI1</name>
<proteinExistence type="predicted"/>
<keyword evidence="5" id="KW-0597">Phosphoprotein</keyword>
<dbReference type="PANTHER" id="PTHR45436">
    <property type="entry name" value="SENSOR HISTIDINE KINASE YKOH"/>
    <property type="match status" value="1"/>
</dbReference>
<feature type="transmembrane region" description="Helical" evidence="12">
    <location>
        <begin position="7"/>
        <end position="26"/>
    </location>
</feature>
<dbReference type="PRINTS" id="PR00344">
    <property type="entry name" value="BCTRLSENSOR"/>
</dbReference>
<dbReference type="Pfam" id="PF00512">
    <property type="entry name" value="HisKA"/>
    <property type="match status" value="1"/>
</dbReference>
<keyword evidence="7 12" id="KW-0812">Transmembrane</keyword>
<dbReference type="GO" id="GO:0005886">
    <property type="term" value="C:plasma membrane"/>
    <property type="evidence" value="ECO:0007669"/>
    <property type="project" value="UniProtKB-SubCell"/>
</dbReference>
<dbReference type="GO" id="GO:0000155">
    <property type="term" value="F:phosphorelay sensor kinase activity"/>
    <property type="evidence" value="ECO:0007669"/>
    <property type="project" value="InterPro"/>
</dbReference>
<keyword evidence="11 12" id="KW-0472">Membrane</keyword>
<dbReference type="InterPro" id="IPR004358">
    <property type="entry name" value="Sig_transdc_His_kin-like_C"/>
</dbReference>
<evidence type="ECO:0000313" key="16">
    <source>
        <dbReference type="Proteomes" id="UP000002484"/>
    </source>
</evidence>
<dbReference type="PROSITE" id="PS50885">
    <property type="entry name" value="HAMP"/>
    <property type="match status" value="1"/>
</dbReference>
<comment type="subcellular location">
    <subcellularLocation>
        <location evidence="3">Cell membrane</location>
    </subcellularLocation>
    <subcellularLocation>
        <location evidence="2">Membrane</location>
        <topology evidence="2">Multi-pass membrane protein</topology>
    </subcellularLocation>
</comment>
<keyword evidence="16" id="KW-1185">Reference proteome</keyword>
<dbReference type="PROSITE" id="PS50109">
    <property type="entry name" value="HIS_KIN"/>
    <property type="match status" value="1"/>
</dbReference>
<dbReference type="SMART" id="SM00304">
    <property type="entry name" value="HAMP"/>
    <property type="match status" value="1"/>
</dbReference>
<dbReference type="KEGG" id="fri:FraEuI1c_1441"/>
<dbReference type="HOGENOM" id="CLU_000445_89_3_11"/>
<evidence type="ECO:0000256" key="10">
    <source>
        <dbReference type="ARBA" id="ARBA00023012"/>
    </source>
</evidence>
<dbReference type="SUPFAM" id="SSF55874">
    <property type="entry name" value="ATPase domain of HSP90 chaperone/DNA topoisomerase II/histidine kinase"/>
    <property type="match status" value="1"/>
</dbReference>
<dbReference type="InterPro" id="IPR036097">
    <property type="entry name" value="HisK_dim/P_sf"/>
</dbReference>